<evidence type="ECO:0000256" key="8">
    <source>
        <dbReference type="ARBA" id="ARBA00023170"/>
    </source>
</evidence>
<keyword evidence="8" id="KW-0675">Receptor</keyword>
<evidence type="ECO:0000256" key="7">
    <source>
        <dbReference type="ARBA" id="ARBA00023157"/>
    </source>
</evidence>
<keyword evidence="10" id="KW-0393">Immunoglobulin domain</keyword>
<dbReference type="OrthoDB" id="8951452at2759"/>
<keyword evidence="7" id="KW-1015">Disulfide bond</keyword>
<keyword evidence="3" id="KW-0812">Transmembrane</keyword>
<dbReference type="Bgee" id="ENSACLG00000011096">
    <property type="expression patterns" value="Expressed in liver and 6 other cell types or tissues"/>
</dbReference>
<dbReference type="GO" id="GO:0042102">
    <property type="term" value="P:positive regulation of T cell proliferation"/>
    <property type="evidence" value="ECO:0007669"/>
    <property type="project" value="TreeGrafter"/>
</dbReference>
<evidence type="ECO:0000256" key="4">
    <source>
        <dbReference type="ARBA" id="ARBA00022729"/>
    </source>
</evidence>
<keyword evidence="6" id="KW-0472">Membrane</keyword>
<reference evidence="11" key="1">
    <citation type="submission" date="2018-05" db="EMBL/GenBank/DDBJ databases">
        <authorList>
            <person name="Datahose"/>
        </authorList>
    </citation>
    <scope>NUCLEOTIDE SEQUENCE</scope>
</reference>
<evidence type="ECO:0000256" key="5">
    <source>
        <dbReference type="ARBA" id="ARBA00022989"/>
    </source>
</evidence>
<dbReference type="AlphaFoldDB" id="A0A3P8PH25"/>
<evidence type="ECO:0000256" key="6">
    <source>
        <dbReference type="ARBA" id="ARBA00023136"/>
    </source>
</evidence>
<keyword evidence="5" id="KW-1133">Transmembrane helix</keyword>
<sequence length="285" mass="32109">MKTVTERLRYDTLHFRFFILTLCLHTGALVDSSSLSSAMLSISYMAGDQAILPCSWKSHLGEAALPVCHVQWVTLSDTVFEQRGDEKWQAPEFEGRMRVPEEKLGSGNCSLIISDVQLGDTGRYDSFMVVDGKRSARTRVFIQGVRLLVGDHKSSQFHQPGEDMVLQLYTRHSVRVVFQARNDSAWSDLWMRGDNNSQRLEKHLLLEQLTVKRLKPSDEGIYKVLDQHGLAVSTVQLSVDAQARPDRRVQEKLEYVPTDVAAKSSCSALLTLAVLVLSFQTLQLL</sequence>
<dbReference type="OMA" id="VLPCSWR"/>
<keyword evidence="2" id="KW-1003">Cell membrane</keyword>
<accession>A0A3P8PH25</accession>
<dbReference type="InterPro" id="IPR051713">
    <property type="entry name" value="T-cell_Activation_Regulation"/>
</dbReference>
<comment type="subcellular location">
    <subcellularLocation>
        <location evidence="1">Cell membrane</location>
        <topology evidence="1">Single-pass type I membrane protein</topology>
    </subcellularLocation>
</comment>
<evidence type="ECO:0000256" key="2">
    <source>
        <dbReference type="ARBA" id="ARBA00022475"/>
    </source>
</evidence>
<dbReference type="GO" id="GO:0031295">
    <property type="term" value="P:T cell costimulation"/>
    <property type="evidence" value="ECO:0007669"/>
    <property type="project" value="TreeGrafter"/>
</dbReference>
<dbReference type="PANTHER" id="PTHR25466">
    <property type="entry name" value="T-LYMPHOCYTE ACTIVATION ANTIGEN"/>
    <property type="match status" value="1"/>
</dbReference>
<dbReference type="SUPFAM" id="SSF48726">
    <property type="entry name" value="Immunoglobulin"/>
    <property type="match status" value="1"/>
</dbReference>
<dbReference type="PANTHER" id="PTHR25466:SF11">
    <property type="entry name" value="GALECTIN 17-RELATED"/>
    <property type="match status" value="1"/>
</dbReference>
<evidence type="ECO:0000313" key="12">
    <source>
        <dbReference type="Proteomes" id="UP000265100"/>
    </source>
</evidence>
<reference evidence="11" key="3">
    <citation type="submission" date="2025-09" db="UniProtKB">
        <authorList>
            <consortium name="Ensembl"/>
        </authorList>
    </citation>
    <scope>IDENTIFICATION</scope>
</reference>
<name>A0A3P8PH25_ASTCA</name>
<evidence type="ECO:0000256" key="10">
    <source>
        <dbReference type="ARBA" id="ARBA00023319"/>
    </source>
</evidence>
<dbReference type="GO" id="GO:0071222">
    <property type="term" value="P:cellular response to lipopolysaccharide"/>
    <property type="evidence" value="ECO:0007669"/>
    <property type="project" value="TreeGrafter"/>
</dbReference>
<keyword evidence="4" id="KW-0732">Signal</keyword>
<evidence type="ECO:0000313" key="11">
    <source>
        <dbReference type="Ensembl" id="ENSACLP00000016268.2"/>
    </source>
</evidence>
<dbReference type="InterPro" id="IPR036179">
    <property type="entry name" value="Ig-like_dom_sf"/>
</dbReference>
<dbReference type="InterPro" id="IPR013783">
    <property type="entry name" value="Ig-like_fold"/>
</dbReference>
<reference evidence="11" key="2">
    <citation type="submission" date="2025-08" db="UniProtKB">
        <authorList>
            <consortium name="Ensembl"/>
        </authorList>
    </citation>
    <scope>IDENTIFICATION</scope>
</reference>
<keyword evidence="12" id="KW-1185">Reference proteome</keyword>
<dbReference type="Proteomes" id="UP000265100">
    <property type="component" value="Chromosome 22"/>
</dbReference>
<dbReference type="GeneTree" id="ENSGT01030000234828"/>
<proteinExistence type="predicted"/>
<organism evidence="11 12">
    <name type="scientific">Astatotilapia calliptera</name>
    <name type="common">Eastern happy</name>
    <name type="synonym">Chromis callipterus</name>
    <dbReference type="NCBI Taxonomy" id="8154"/>
    <lineage>
        <taxon>Eukaryota</taxon>
        <taxon>Metazoa</taxon>
        <taxon>Chordata</taxon>
        <taxon>Craniata</taxon>
        <taxon>Vertebrata</taxon>
        <taxon>Euteleostomi</taxon>
        <taxon>Actinopterygii</taxon>
        <taxon>Neopterygii</taxon>
        <taxon>Teleostei</taxon>
        <taxon>Neoteleostei</taxon>
        <taxon>Acanthomorphata</taxon>
        <taxon>Ovalentaria</taxon>
        <taxon>Cichlomorphae</taxon>
        <taxon>Cichliformes</taxon>
        <taxon>Cichlidae</taxon>
        <taxon>African cichlids</taxon>
        <taxon>Pseudocrenilabrinae</taxon>
        <taxon>Haplochromini</taxon>
        <taxon>Astatotilapia</taxon>
    </lineage>
</organism>
<evidence type="ECO:0008006" key="13">
    <source>
        <dbReference type="Google" id="ProtNLM"/>
    </source>
</evidence>
<dbReference type="GO" id="GO:0006955">
    <property type="term" value="P:immune response"/>
    <property type="evidence" value="ECO:0007669"/>
    <property type="project" value="TreeGrafter"/>
</dbReference>
<dbReference type="Gene3D" id="2.60.40.10">
    <property type="entry name" value="Immunoglobulins"/>
    <property type="match status" value="1"/>
</dbReference>
<dbReference type="Ensembl" id="ENSACLT00000016650.2">
    <property type="protein sequence ID" value="ENSACLP00000016268.2"/>
    <property type="gene ID" value="ENSACLG00000011096.2"/>
</dbReference>
<evidence type="ECO:0000256" key="3">
    <source>
        <dbReference type="ARBA" id="ARBA00022692"/>
    </source>
</evidence>
<protein>
    <recommendedName>
        <fullName evidence="13">Immunoglobulin V-set domain-containing protein</fullName>
    </recommendedName>
</protein>
<evidence type="ECO:0000256" key="9">
    <source>
        <dbReference type="ARBA" id="ARBA00023180"/>
    </source>
</evidence>
<keyword evidence="9" id="KW-0325">Glycoprotein</keyword>
<dbReference type="GO" id="GO:0042130">
    <property type="term" value="P:negative regulation of T cell proliferation"/>
    <property type="evidence" value="ECO:0007669"/>
    <property type="project" value="TreeGrafter"/>
</dbReference>
<dbReference type="GO" id="GO:0007166">
    <property type="term" value="P:cell surface receptor signaling pathway"/>
    <property type="evidence" value="ECO:0007669"/>
    <property type="project" value="TreeGrafter"/>
</dbReference>
<evidence type="ECO:0000256" key="1">
    <source>
        <dbReference type="ARBA" id="ARBA00004251"/>
    </source>
</evidence>
<dbReference type="GO" id="GO:0009897">
    <property type="term" value="C:external side of plasma membrane"/>
    <property type="evidence" value="ECO:0007669"/>
    <property type="project" value="TreeGrafter"/>
</dbReference>